<dbReference type="NCBIfam" id="TIGR00147">
    <property type="entry name" value="YegS/Rv2252/BmrU family lipid kinase"/>
    <property type="match status" value="1"/>
</dbReference>
<dbReference type="InterPro" id="IPR016064">
    <property type="entry name" value="NAD/diacylglycerol_kinase_sf"/>
</dbReference>
<evidence type="ECO:0000313" key="7">
    <source>
        <dbReference type="Proteomes" id="UP000569951"/>
    </source>
</evidence>
<dbReference type="Pfam" id="PF19279">
    <property type="entry name" value="YegS_C"/>
    <property type="match status" value="1"/>
</dbReference>
<sequence length="304" mass="32689">MPLKPVRASLLINLHARRGAELIEQAESLLRARGLDLEAVHAVRSPEQAETLMRRDLVRGVERLIVGGGDGTLSHAAGVLAGTGAVMGVLPLGSGNTWARSLGLPLDLEGAAGVVAQGEQTRVDVGVVNGRVFLNSVALGVSAALAGSLDRQTKRRLGLLAWPLRGVGVLRGHRPLYLRVRTAERTFELRTHQLVISNGRYVAGPIKAAPDASAQDARLEVFALGGAELPSFVRATLDWLRGRHPTSALTEYLETREVRVENLSRRPAQVSVDGEVGLQPPLEVRVWPRALWTMVPPGFRADQA</sequence>
<evidence type="ECO:0000256" key="1">
    <source>
        <dbReference type="ARBA" id="ARBA00022679"/>
    </source>
</evidence>
<evidence type="ECO:0000259" key="5">
    <source>
        <dbReference type="PROSITE" id="PS50146"/>
    </source>
</evidence>
<dbReference type="Gene3D" id="2.60.200.40">
    <property type="match status" value="1"/>
</dbReference>
<comment type="caution">
    <text evidence="6">The sequence shown here is derived from an EMBL/GenBank/DDBJ whole genome shotgun (WGS) entry which is preliminary data.</text>
</comment>
<dbReference type="PANTHER" id="PTHR12358:SF54">
    <property type="entry name" value="SPHINGOSINE KINASE RELATED PROTEIN"/>
    <property type="match status" value="1"/>
</dbReference>
<dbReference type="PROSITE" id="PS50146">
    <property type="entry name" value="DAGK"/>
    <property type="match status" value="1"/>
</dbReference>
<name>A0A841HXJ9_9DEIO</name>
<keyword evidence="3 6" id="KW-0418">Kinase</keyword>
<dbReference type="AlphaFoldDB" id="A0A841HXJ9"/>
<proteinExistence type="predicted"/>
<evidence type="ECO:0000256" key="4">
    <source>
        <dbReference type="ARBA" id="ARBA00022840"/>
    </source>
</evidence>
<dbReference type="InterPro" id="IPR001206">
    <property type="entry name" value="Diacylglycerol_kinase_cat_dom"/>
</dbReference>
<dbReference type="RefSeq" id="WP_183985253.1">
    <property type="nucleotide sequence ID" value="NZ_JACHHG010000003.1"/>
</dbReference>
<dbReference type="InterPro" id="IPR045540">
    <property type="entry name" value="YegS/DAGK_C"/>
</dbReference>
<evidence type="ECO:0000256" key="3">
    <source>
        <dbReference type="ARBA" id="ARBA00022777"/>
    </source>
</evidence>
<dbReference type="GO" id="GO:0016301">
    <property type="term" value="F:kinase activity"/>
    <property type="evidence" value="ECO:0007669"/>
    <property type="project" value="UniProtKB-KW"/>
</dbReference>
<accession>A0A841HXJ9</accession>
<keyword evidence="1" id="KW-0808">Transferase</keyword>
<dbReference type="InterPro" id="IPR017438">
    <property type="entry name" value="ATP-NAD_kinase_N"/>
</dbReference>
<keyword evidence="7" id="KW-1185">Reference proteome</keyword>
<dbReference type="Proteomes" id="UP000569951">
    <property type="component" value="Unassembled WGS sequence"/>
</dbReference>
<dbReference type="Gene3D" id="3.40.50.10330">
    <property type="entry name" value="Probable inorganic polyphosphate/atp-NAD kinase, domain 1"/>
    <property type="match status" value="1"/>
</dbReference>
<keyword evidence="4" id="KW-0067">ATP-binding</keyword>
<dbReference type="InterPro" id="IPR005218">
    <property type="entry name" value="Diacylglycerol/lipid_kinase"/>
</dbReference>
<dbReference type="SUPFAM" id="SSF111331">
    <property type="entry name" value="NAD kinase/diacylglycerol kinase-like"/>
    <property type="match status" value="1"/>
</dbReference>
<dbReference type="SMART" id="SM00046">
    <property type="entry name" value="DAGKc"/>
    <property type="match status" value="1"/>
</dbReference>
<dbReference type="Pfam" id="PF00781">
    <property type="entry name" value="DAGK_cat"/>
    <property type="match status" value="1"/>
</dbReference>
<keyword evidence="2" id="KW-0547">Nucleotide-binding</keyword>
<evidence type="ECO:0000256" key="2">
    <source>
        <dbReference type="ARBA" id="ARBA00022741"/>
    </source>
</evidence>
<dbReference type="GO" id="GO:0008654">
    <property type="term" value="P:phospholipid biosynthetic process"/>
    <property type="evidence" value="ECO:0007669"/>
    <property type="project" value="InterPro"/>
</dbReference>
<feature type="domain" description="DAGKc" evidence="5">
    <location>
        <begin position="3"/>
        <end position="132"/>
    </location>
</feature>
<dbReference type="GO" id="GO:0005524">
    <property type="term" value="F:ATP binding"/>
    <property type="evidence" value="ECO:0007669"/>
    <property type="project" value="UniProtKB-KW"/>
</dbReference>
<reference evidence="6 7" key="1">
    <citation type="submission" date="2020-08" db="EMBL/GenBank/DDBJ databases">
        <title>Genomic Encyclopedia of Type Strains, Phase IV (KMG-IV): sequencing the most valuable type-strain genomes for metagenomic binning, comparative biology and taxonomic classification.</title>
        <authorList>
            <person name="Goeker M."/>
        </authorList>
    </citation>
    <scope>NUCLEOTIDE SEQUENCE [LARGE SCALE GENOMIC DNA]</scope>
    <source>
        <strain evidence="6 7">DSM 21458</strain>
    </source>
</reference>
<dbReference type="EMBL" id="JACHHG010000003">
    <property type="protein sequence ID" value="MBB6097626.1"/>
    <property type="molecule type" value="Genomic_DNA"/>
</dbReference>
<organism evidence="6 7">
    <name type="scientific">Deinobacterium chartae</name>
    <dbReference type="NCBI Taxonomy" id="521158"/>
    <lineage>
        <taxon>Bacteria</taxon>
        <taxon>Thermotogati</taxon>
        <taxon>Deinococcota</taxon>
        <taxon>Deinococci</taxon>
        <taxon>Deinococcales</taxon>
        <taxon>Deinococcaceae</taxon>
        <taxon>Deinobacterium</taxon>
    </lineage>
</organism>
<evidence type="ECO:0000313" key="6">
    <source>
        <dbReference type="EMBL" id="MBB6097626.1"/>
    </source>
</evidence>
<dbReference type="PANTHER" id="PTHR12358">
    <property type="entry name" value="SPHINGOSINE KINASE"/>
    <property type="match status" value="1"/>
</dbReference>
<protein>
    <submittedName>
        <fullName evidence="6">YegS/Rv2252/BmrU family lipid kinase</fullName>
    </submittedName>
</protein>
<gene>
    <name evidence="6" type="ORF">HNR42_001043</name>
</gene>
<dbReference type="InterPro" id="IPR050187">
    <property type="entry name" value="Lipid_Phosphate_FormReg"/>
</dbReference>